<proteinExistence type="predicted"/>
<name>A0A6M3IMB9_9ZZZZ</name>
<dbReference type="AlphaFoldDB" id="A0A6M3IMB9"/>
<reference evidence="1" key="1">
    <citation type="submission" date="2020-03" db="EMBL/GenBank/DDBJ databases">
        <title>The deep terrestrial virosphere.</title>
        <authorList>
            <person name="Holmfeldt K."/>
            <person name="Nilsson E."/>
            <person name="Simone D."/>
            <person name="Lopez-Fernandez M."/>
            <person name="Wu X."/>
            <person name="de Brujin I."/>
            <person name="Lundin D."/>
            <person name="Andersson A."/>
            <person name="Bertilsson S."/>
            <person name="Dopson M."/>
        </authorList>
    </citation>
    <scope>NUCLEOTIDE SEQUENCE</scope>
    <source>
        <strain evidence="1">MM415B01619</strain>
    </source>
</reference>
<evidence type="ECO:0000313" key="1">
    <source>
        <dbReference type="EMBL" id="QJA57592.1"/>
    </source>
</evidence>
<organism evidence="1">
    <name type="scientific">viral metagenome</name>
    <dbReference type="NCBI Taxonomy" id="1070528"/>
    <lineage>
        <taxon>unclassified sequences</taxon>
        <taxon>metagenomes</taxon>
        <taxon>organismal metagenomes</taxon>
    </lineage>
</organism>
<gene>
    <name evidence="1" type="ORF">MM415B01619_0002</name>
</gene>
<sequence>MWILPDSRVFSFPRDFILNGKSHKKNIFYNQDTLSELGIKQFQEKKFDERYYRSSGSEDSENDRGVVVRTHTVIPKMEISELKNLLIVNVKNQAGSLLAPTDWCVIRAAEPDGVSIPDSALTYRQSVRDASNSIEDKINVFSDYDLLVEFNWNSLWPEL</sequence>
<accession>A0A6M3IMB9</accession>
<dbReference type="EMBL" id="MT141282">
    <property type="protein sequence ID" value="QJA57592.1"/>
    <property type="molecule type" value="Genomic_DNA"/>
</dbReference>
<protein>
    <submittedName>
        <fullName evidence="1">Uncharacterized protein</fullName>
    </submittedName>
</protein>